<feature type="region of interest" description="Disordered" evidence="1">
    <location>
        <begin position="502"/>
        <end position="537"/>
    </location>
</feature>
<protein>
    <recommendedName>
        <fullName evidence="4">Mu-like prophage FluMu protein gp28</fullName>
    </recommendedName>
</protein>
<proteinExistence type="predicted"/>
<keyword evidence="3" id="KW-1185">Reference proteome</keyword>
<gene>
    <name evidence="2" type="ORF">JIP62_06245</name>
</gene>
<dbReference type="InterPro" id="IPR027417">
    <property type="entry name" value="P-loop_NTPase"/>
</dbReference>
<dbReference type="InterPro" id="IPR012036">
    <property type="entry name" value="Phage_Mu_Gp28"/>
</dbReference>
<sequence length="537" mass="59704">MTPAATQTAVTTEATGVLAVLLPYQQELLACKEPVVVFEKSRRIGISWAAACEAVLVSSAAVDGMDTFYIGFEKEMTRGFIDDCAFWAGHFKVAAADVDEFLWDDSDKDGERSIQAFRIKFASGHTIVALTSRPRNLRSKQGFVILDEAAFMDDLPGMLKAAFALLIWGGRVWIISTHDGVDNAFNQLVEDCRALKKPFRLFRTTFKEALAQGLYKRICEKTGKTWSPEAEAEWEAGIRKIYAPNDAEELDVIPAQGSGVFMTRNLIESCATAKAPVLRLKCPPGFDLLPKSQRRSYIDAWLEQVVAPEVGKLNKRLRHVYGHDFARSGDISAFVPMAIEANLDRTVPFVVEMRNVPHEQQKQVCIWIVDRLPRFSAGKNDANGNGNYLGEAMQQEYGEARIEKVMPTQGWYRENMPPVKAAFEDKTIAIPADEPDLVDDLRQIIMIKGVPMVPSDAHTEGADGEPRHGDFAVGLCLAHAASRAEVPEIDYRAVPRANALDNGRYRDDDDDFSRRHGGAFARRDEGRAGFNKSKGAW</sequence>
<evidence type="ECO:0000313" key="2">
    <source>
        <dbReference type="EMBL" id="QQQ19684.1"/>
    </source>
</evidence>
<evidence type="ECO:0000256" key="1">
    <source>
        <dbReference type="SAM" id="MobiDB-lite"/>
    </source>
</evidence>
<dbReference type="EMBL" id="CP067977">
    <property type="protein sequence ID" value="QQQ19684.1"/>
    <property type="molecule type" value="Genomic_DNA"/>
</dbReference>
<name>A0ABX7BQ14_9CAUL</name>
<evidence type="ECO:0000313" key="3">
    <source>
        <dbReference type="Proteomes" id="UP000595448"/>
    </source>
</evidence>
<dbReference type="Gene3D" id="3.30.420.240">
    <property type="match status" value="1"/>
</dbReference>
<reference evidence="2 3" key="1">
    <citation type="submission" date="2021-01" db="EMBL/GenBank/DDBJ databases">
        <title>Brevundimonas vitis sp. nov., an bacterium isolated from grape (Vitis vinifera).</title>
        <authorList>
            <person name="Jiang L."/>
            <person name="Lee J."/>
        </authorList>
    </citation>
    <scope>NUCLEOTIDE SEQUENCE [LARGE SCALE GENOMIC DNA]</scope>
    <source>
        <strain evidence="2 3">GRTSA-9</strain>
    </source>
</reference>
<accession>A0ABX7BQ14</accession>
<dbReference type="Gene3D" id="3.40.50.300">
    <property type="entry name" value="P-loop containing nucleotide triphosphate hydrolases"/>
    <property type="match status" value="1"/>
</dbReference>
<dbReference type="PIRSF" id="PIRSF007056">
    <property type="entry name" value="UCP007056"/>
    <property type="match status" value="1"/>
</dbReference>
<organism evidence="2 3">
    <name type="scientific">Brevundimonas vitisensis</name>
    <dbReference type="NCBI Taxonomy" id="2800818"/>
    <lineage>
        <taxon>Bacteria</taxon>
        <taxon>Pseudomonadati</taxon>
        <taxon>Pseudomonadota</taxon>
        <taxon>Alphaproteobacteria</taxon>
        <taxon>Caulobacterales</taxon>
        <taxon>Caulobacteraceae</taxon>
        <taxon>Brevundimonas</taxon>
    </lineage>
</organism>
<dbReference type="RefSeq" id="WP_201104035.1">
    <property type="nucleotide sequence ID" value="NZ_CP067977.1"/>
</dbReference>
<evidence type="ECO:0008006" key="4">
    <source>
        <dbReference type="Google" id="ProtNLM"/>
    </source>
</evidence>
<dbReference type="Proteomes" id="UP000595448">
    <property type="component" value="Chromosome"/>
</dbReference>